<dbReference type="InterPro" id="IPR017942">
    <property type="entry name" value="Lipid-bd_serum_glycop_N"/>
</dbReference>
<dbReference type="GO" id="GO:0005615">
    <property type="term" value="C:extracellular space"/>
    <property type="evidence" value="ECO:0007669"/>
    <property type="project" value="TreeGrafter"/>
</dbReference>
<organism evidence="3 4">
    <name type="scientific">Panagrellus redivivus</name>
    <name type="common">Microworm</name>
    <dbReference type="NCBI Taxonomy" id="6233"/>
    <lineage>
        <taxon>Eukaryota</taxon>
        <taxon>Metazoa</taxon>
        <taxon>Ecdysozoa</taxon>
        <taxon>Nematoda</taxon>
        <taxon>Chromadorea</taxon>
        <taxon>Rhabditida</taxon>
        <taxon>Tylenchina</taxon>
        <taxon>Panagrolaimomorpha</taxon>
        <taxon>Panagrolaimoidea</taxon>
        <taxon>Panagrolaimidae</taxon>
        <taxon>Panagrellus</taxon>
    </lineage>
</organism>
<reference evidence="4" key="2">
    <citation type="submission" date="2020-10" db="UniProtKB">
        <authorList>
            <consortium name="WormBaseParasite"/>
        </authorList>
    </citation>
    <scope>IDENTIFICATION</scope>
</reference>
<protein>
    <submittedName>
        <fullName evidence="4">BPI1 domain-containing protein</fullName>
    </submittedName>
</protein>
<dbReference type="WBParaSite" id="Pan_g9548.t1">
    <property type="protein sequence ID" value="Pan_g9548.t1"/>
    <property type="gene ID" value="Pan_g9548"/>
</dbReference>
<dbReference type="SUPFAM" id="SSF55394">
    <property type="entry name" value="Bactericidal permeability-increasing protein, BPI"/>
    <property type="match status" value="1"/>
</dbReference>
<dbReference type="Gene3D" id="3.15.10.10">
    <property type="entry name" value="Bactericidal permeability-increasing protein, domain 1"/>
    <property type="match status" value="1"/>
</dbReference>
<dbReference type="Pfam" id="PF01273">
    <property type="entry name" value="LBP_BPI_CETP"/>
    <property type="match status" value="1"/>
</dbReference>
<dbReference type="AlphaFoldDB" id="A0A7E4WDN9"/>
<evidence type="ECO:0000313" key="3">
    <source>
        <dbReference type="Proteomes" id="UP000492821"/>
    </source>
</evidence>
<feature type="chain" id="PRO_5028835438" evidence="1">
    <location>
        <begin position="20"/>
        <end position="495"/>
    </location>
</feature>
<sequence>MPPFCVLLLLGSLFACGVAYPNIPLRVLQQQLQADALEHLPGIVFRVNPNIDSVINDEKTRHYLAKSLKTTAFDNFSFKVLQMNLSIDNLGIEHVDISDIRVTPISRHSYKISIESSSVHIAGSYRGIYRTIREGNVNADLTGISVTATVSLPLTAKKTDSVSILDCSTNIDDAKVAFEPALIEQANEKLAQLLRTYVEGRICAGIDVFFRGDKLAGILHVMPLTLKTDTMKTKMNSGLVLRPVIDDGSLFVALDGSFGDGVDRERVQIEKMDTDANIYAYMSDFVLNSYLRERTHEKKLKLKLNPAFTSLLATNCEEDGNCIGSFIDSRTFAEDYNSPEVIVAFGTPPKVDFTEAGARLTLNVTAELSYNEITERKNVLSVSTILTVLIKKFDLSVENRETELQLDLDLEKMDLLGVNVNMPVADGSIFGEVVEKVLVMENKAVIEDLIMTNIPRLMPVYMSNKLHVNAIRGFFRPNTLVLSANVTPKTLKYFL</sequence>
<dbReference type="PANTHER" id="PTHR10504:SF131">
    <property type="entry name" value="BPI2 DOMAIN-CONTAINING PROTEIN"/>
    <property type="match status" value="1"/>
</dbReference>
<dbReference type="Gene3D" id="3.15.20.10">
    <property type="entry name" value="Bactericidal permeability-increasing protein, domain 2"/>
    <property type="match status" value="1"/>
</dbReference>
<dbReference type="InterPro" id="IPR032942">
    <property type="entry name" value="BPI/LBP/Plunc"/>
</dbReference>
<dbReference type="PANTHER" id="PTHR10504">
    <property type="entry name" value="BACTERICIDAL PERMEABILITY-INCREASING BPI PROTEIN-RELATED"/>
    <property type="match status" value="1"/>
</dbReference>
<dbReference type="GO" id="GO:0008289">
    <property type="term" value="F:lipid binding"/>
    <property type="evidence" value="ECO:0007669"/>
    <property type="project" value="InterPro"/>
</dbReference>
<reference evidence="3" key="1">
    <citation type="journal article" date="2013" name="Genetics">
        <title>The draft genome and transcriptome of Panagrellus redivivus are shaped by the harsh demands of a free-living lifestyle.</title>
        <authorList>
            <person name="Srinivasan J."/>
            <person name="Dillman A.R."/>
            <person name="Macchietto M.G."/>
            <person name="Heikkinen L."/>
            <person name="Lakso M."/>
            <person name="Fracchia K.M."/>
            <person name="Antoshechkin I."/>
            <person name="Mortazavi A."/>
            <person name="Wong G."/>
            <person name="Sternberg P.W."/>
        </authorList>
    </citation>
    <scope>NUCLEOTIDE SEQUENCE [LARGE SCALE GENOMIC DNA]</scope>
    <source>
        <strain evidence="3">MT8872</strain>
    </source>
</reference>
<feature type="signal peptide" evidence="1">
    <location>
        <begin position="1"/>
        <end position="19"/>
    </location>
</feature>
<keyword evidence="3" id="KW-1185">Reference proteome</keyword>
<dbReference type="Proteomes" id="UP000492821">
    <property type="component" value="Unassembled WGS sequence"/>
</dbReference>
<feature type="domain" description="Lipid-binding serum glycoprotein N-terminal" evidence="2">
    <location>
        <begin position="69"/>
        <end position="209"/>
    </location>
</feature>
<keyword evidence="1" id="KW-0732">Signal</keyword>
<evidence type="ECO:0000256" key="1">
    <source>
        <dbReference type="SAM" id="SignalP"/>
    </source>
</evidence>
<name>A0A7E4WDN9_PANRE</name>
<evidence type="ECO:0000259" key="2">
    <source>
        <dbReference type="Pfam" id="PF01273"/>
    </source>
</evidence>
<accession>A0A7E4WDN9</accession>
<dbReference type="InterPro" id="IPR017943">
    <property type="entry name" value="Bactericidal_perm-incr_a/b_dom"/>
</dbReference>
<proteinExistence type="predicted"/>
<evidence type="ECO:0000313" key="4">
    <source>
        <dbReference type="WBParaSite" id="Pan_g9548.t1"/>
    </source>
</evidence>